<keyword evidence="9" id="KW-0808">Transferase</keyword>
<comment type="catalytic activity">
    <reaction evidence="15">
        <text>L-threonyl-[protein] + ATP = O-phospho-L-threonyl-[protein] + ADP + H(+)</text>
        <dbReference type="Rhea" id="RHEA:46608"/>
        <dbReference type="Rhea" id="RHEA-COMP:11060"/>
        <dbReference type="Rhea" id="RHEA-COMP:11605"/>
        <dbReference type="ChEBI" id="CHEBI:15378"/>
        <dbReference type="ChEBI" id="CHEBI:30013"/>
        <dbReference type="ChEBI" id="CHEBI:30616"/>
        <dbReference type="ChEBI" id="CHEBI:61977"/>
        <dbReference type="ChEBI" id="CHEBI:456216"/>
        <dbReference type="EC" id="2.7.11.1"/>
    </reaction>
</comment>
<keyword evidence="8" id="KW-0597">Phosphoprotein</keyword>
<evidence type="ECO:0000256" key="19">
    <source>
        <dbReference type="ARBA" id="ARBA00068837"/>
    </source>
</evidence>
<dbReference type="FunFam" id="1.10.10.10:FF:000053">
    <property type="entry name" value="Serine/threonine-protein kinase RIO2"/>
    <property type="match status" value="1"/>
</dbReference>
<feature type="region of interest" description="Disordered" evidence="21">
    <location>
        <begin position="307"/>
        <end position="343"/>
    </location>
</feature>
<evidence type="ECO:0000256" key="7">
    <source>
        <dbReference type="ARBA" id="ARBA00022527"/>
    </source>
</evidence>
<keyword evidence="11" id="KW-0547">Nucleotide-binding</keyword>
<reference evidence="23 24" key="1">
    <citation type="submission" date="2024-04" db="EMBL/GenBank/DDBJ databases">
        <authorList>
            <person name="Waldvogel A.-M."/>
            <person name="Schoenle A."/>
        </authorList>
    </citation>
    <scope>NUCLEOTIDE SEQUENCE [LARGE SCALE GENOMIC DNA]</scope>
</reference>
<evidence type="ECO:0000256" key="15">
    <source>
        <dbReference type="ARBA" id="ARBA00047899"/>
    </source>
</evidence>
<dbReference type="AlphaFoldDB" id="A0AAV2MRT4"/>
<dbReference type="Proteomes" id="UP001497482">
    <property type="component" value="Chromosome 9"/>
</dbReference>
<keyword evidence="13" id="KW-0067">ATP-binding</keyword>
<keyword evidence="14" id="KW-0460">Magnesium</keyword>
<evidence type="ECO:0000259" key="22">
    <source>
        <dbReference type="SMART" id="SM00090"/>
    </source>
</evidence>
<dbReference type="PROSITE" id="PS01245">
    <property type="entry name" value="RIO1"/>
    <property type="match status" value="1"/>
</dbReference>
<evidence type="ECO:0000313" key="24">
    <source>
        <dbReference type="Proteomes" id="UP001497482"/>
    </source>
</evidence>
<dbReference type="EMBL" id="OZ035831">
    <property type="protein sequence ID" value="CAL1615977.1"/>
    <property type="molecule type" value="Genomic_DNA"/>
</dbReference>
<dbReference type="FunFam" id="3.30.200.20:FF:000052">
    <property type="entry name" value="Serine/threonine-protein kinase RIO2"/>
    <property type="match status" value="1"/>
</dbReference>
<keyword evidence="6" id="KW-0690">Ribosome biogenesis</keyword>
<evidence type="ECO:0000256" key="5">
    <source>
        <dbReference type="ARBA" id="ARBA00022490"/>
    </source>
</evidence>
<dbReference type="Gene3D" id="1.10.10.10">
    <property type="entry name" value="Winged helix-like DNA-binding domain superfamily/Winged helix DNA-binding domain"/>
    <property type="match status" value="1"/>
</dbReference>
<dbReference type="Pfam" id="PF01163">
    <property type="entry name" value="RIO1"/>
    <property type="match status" value="1"/>
</dbReference>
<dbReference type="InterPro" id="IPR011009">
    <property type="entry name" value="Kinase-like_dom_sf"/>
</dbReference>
<comment type="catalytic activity">
    <reaction evidence="16">
        <text>L-seryl-[protein] + ATP = O-phospho-L-seryl-[protein] + ADP + H(+)</text>
        <dbReference type="Rhea" id="RHEA:17989"/>
        <dbReference type="Rhea" id="RHEA-COMP:9863"/>
        <dbReference type="Rhea" id="RHEA-COMP:11604"/>
        <dbReference type="ChEBI" id="CHEBI:15378"/>
        <dbReference type="ChEBI" id="CHEBI:29999"/>
        <dbReference type="ChEBI" id="CHEBI:30616"/>
        <dbReference type="ChEBI" id="CHEBI:83421"/>
        <dbReference type="ChEBI" id="CHEBI:456216"/>
        <dbReference type="EC" id="2.7.11.1"/>
    </reaction>
</comment>
<comment type="similarity">
    <text evidence="3">Belongs to the protein kinase superfamily. RIO-type Ser/Thr kinase family.</text>
</comment>
<dbReference type="GO" id="GO:0005524">
    <property type="term" value="F:ATP binding"/>
    <property type="evidence" value="ECO:0007669"/>
    <property type="project" value="UniProtKB-KW"/>
</dbReference>
<dbReference type="SUPFAM" id="SSF46785">
    <property type="entry name" value="Winged helix' DNA-binding domain"/>
    <property type="match status" value="1"/>
</dbReference>
<evidence type="ECO:0000256" key="20">
    <source>
        <dbReference type="ARBA" id="ARBA00076005"/>
    </source>
</evidence>
<dbReference type="InterPro" id="IPR036390">
    <property type="entry name" value="WH_DNA-bd_sf"/>
</dbReference>
<dbReference type="Gene3D" id="3.30.200.20">
    <property type="entry name" value="Phosphorylase Kinase, domain 1"/>
    <property type="match status" value="1"/>
</dbReference>
<evidence type="ECO:0000256" key="12">
    <source>
        <dbReference type="ARBA" id="ARBA00022777"/>
    </source>
</evidence>
<evidence type="ECO:0000256" key="4">
    <source>
        <dbReference type="ARBA" id="ARBA00012513"/>
    </source>
</evidence>
<dbReference type="GO" id="GO:0005829">
    <property type="term" value="C:cytosol"/>
    <property type="evidence" value="ECO:0007669"/>
    <property type="project" value="TreeGrafter"/>
</dbReference>
<evidence type="ECO:0000256" key="3">
    <source>
        <dbReference type="ARBA" id="ARBA00009196"/>
    </source>
</evidence>
<evidence type="ECO:0000256" key="8">
    <source>
        <dbReference type="ARBA" id="ARBA00022553"/>
    </source>
</evidence>
<dbReference type="GO" id="GO:0004674">
    <property type="term" value="F:protein serine/threonine kinase activity"/>
    <property type="evidence" value="ECO:0007669"/>
    <property type="project" value="UniProtKB-KW"/>
</dbReference>
<dbReference type="GO" id="GO:0046872">
    <property type="term" value="F:metal ion binding"/>
    <property type="evidence" value="ECO:0007669"/>
    <property type="project" value="UniProtKB-KW"/>
</dbReference>
<dbReference type="FunFam" id="1.10.510.10:FF:000307">
    <property type="entry name" value="Serine/threonine-protein kinase RIO2"/>
    <property type="match status" value="1"/>
</dbReference>
<keyword evidence="24" id="KW-1185">Reference proteome</keyword>
<dbReference type="InterPro" id="IPR018934">
    <property type="entry name" value="RIO_dom"/>
</dbReference>
<feature type="domain" description="RIO kinase" evidence="22">
    <location>
        <begin position="66"/>
        <end position="292"/>
    </location>
</feature>
<dbReference type="InterPro" id="IPR029270">
    <property type="entry name" value="LIX1"/>
</dbReference>
<evidence type="ECO:0000256" key="9">
    <source>
        <dbReference type="ARBA" id="ARBA00022679"/>
    </source>
</evidence>
<evidence type="ECO:0000256" key="18">
    <source>
        <dbReference type="ARBA" id="ARBA00068353"/>
    </source>
</evidence>
<keyword evidence="7" id="KW-0723">Serine/threonine-protein kinase</keyword>
<dbReference type="GO" id="GO:0030688">
    <property type="term" value="C:preribosome, small subunit precursor"/>
    <property type="evidence" value="ECO:0007669"/>
    <property type="project" value="TreeGrafter"/>
</dbReference>
<feature type="compositionally biased region" description="Acidic residues" evidence="21">
    <location>
        <begin position="321"/>
        <end position="341"/>
    </location>
</feature>
<evidence type="ECO:0000256" key="21">
    <source>
        <dbReference type="SAM" id="MobiDB-lite"/>
    </source>
</evidence>
<organism evidence="23 24">
    <name type="scientific">Knipowitschia caucasica</name>
    <name type="common">Caucasian dwarf goby</name>
    <name type="synonym">Pomatoschistus caucasicus</name>
    <dbReference type="NCBI Taxonomy" id="637954"/>
    <lineage>
        <taxon>Eukaryota</taxon>
        <taxon>Metazoa</taxon>
        <taxon>Chordata</taxon>
        <taxon>Craniata</taxon>
        <taxon>Vertebrata</taxon>
        <taxon>Euteleostomi</taxon>
        <taxon>Actinopterygii</taxon>
        <taxon>Neopterygii</taxon>
        <taxon>Teleostei</taxon>
        <taxon>Neoteleostei</taxon>
        <taxon>Acanthomorphata</taxon>
        <taxon>Gobiaria</taxon>
        <taxon>Gobiiformes</taxon>
        <taxon>Gobioidei</taxon>
        <taxon>Gobiidae</taxon>
        <taxon>Gobiinae</taxon>
        <taxon>Knipowitschia</taxon>
    </lineage>
</organism>
<dbReference type="InterPro" id="IPR015285">
    <property type="entry name" value="RIO2_wHTH_N"/>
</dbReference>
<dbReference type="EC" id="2.7.11.1" evidence="4"/>
<comment type="subcellular location">
    <subcellularLocation>
        <location evidence="2">Cytoplasm</location>
    </subcellularLocation>
</comment>
<evidence type="ECO:0000313" key="23">
    <source>
        <dbReference type="EMBL" id="CAL1615977.1"/>
    </source>
</evidence>
<dbReference type="InterPro" id="IPR018935">
    <property type="entry name" value="RIO_kinase_CS"/>
</dbReference>
<keyword evidence="5" id="KW-0963">Cytoplasm</keyword>
<dbReference type="SMART" id="SM00090">
    <property type="entry name" value="RIO"/>
    <property type="match status" value="1"/>
</dbReference>
<dbReference type="PANTHER" id="PTHR45852:SF1">
    <property type="entry name" value="SERINE_THREONINE-PROTEIN KINASE RIO2"/>
    <property type="match status" value="1"/>
</dbReference>
<dbReference type="PANTHER" id="PTHR45852">
    <property type="entry name" value="SER/THR-PROTEIN KINASE RIO2"/>
    <property type="match status" value="1"/>
</dbReference>
<evidence type="ECO:0000256" key="16">
    <source>
        <dbReference type="ARBA" id="ARBA00048679"/>
    </source>
</evidence>
<evidence type="ECO:0000256" key="17">
    <source>
        <dbReference type="ARBA" id="ARBA00064676"/>
    </source>
</evidence>
<evidence type="ECO:0000256" key="14">
    <source>
        <dbReference type="ARBA" id="ARBA00022842"/>
    </source>
</evidence>
<dbReference type="Gene3D" id="1.10.510.10">
    <property type="entry name" value="Transferase(Phosphotransferase) domain 1"/>
    <property type="match status" value="1"/>
</dbReference>
<name>A0AAV2MRT4_KNICA</name>
<dbReference type="InterPro" id="IPR030484">
    <property type="entry name" value="Rio2"/>
</dbReference>
<protein>
    <recommendedName>
        <fullName evidence="18">Serine/threonine-protein kinase RIO2</fullName>
        <ecNumber evidence="4">2.7.11.1</ecNumber>
    </recommendedName>
    <alternativeName>
        <fullName evidence="20">RIO kinase 2</fullName>
    </alternativeName>
    <alternativeName>
        <fullName evidence="19">Serine/threonine-protein kinase rio2</fullName>
    </alternativeName>
</protein>
<evidence type="ECO:0000256" key="2">
    <source>
        <dbReference type="ARBA" id="ARBA00004496"/>
    </source>
</evidence>
<dbReference type="GO" id="GO:0030490">
    <property type="term" value="P:maturation of SSU-rRNA"/>
    <property type="evidence" value="ECO:0007669"/>
    <property type="project" value="TreeGrafter"/>
</dbReference>
<comment type="cofactor">
    <cofactor evidence="1">
        <name>Mg(2+)</name>
        <dbReference type="ChEBI" id="CHEBI:18420"/>
    </cofactor>
</comment>
<accession>A0AAV2MRT4</accession>
<evidence type="ECO:0000256" key="10">
    <source>
        <dbReference type="ARBA" id="ARBA00022723"/>
    </source>
</evidence>
<evidence type="ECO:0000256" key="6">
    <source>
        <dbReference type="ARBA" id="ARBA00022517"/>
    </source>
</evidence>
<comment type="subunit">
    <text evidence="17">Associated with late 40S pre-ribosomal particles. Interacts with PLK1 (via its N-terminus).</text>
</comment>
<evidence type="ECO:0000256" key="11">
    <source>
        <dbReference type="ARBA" id="ARBA00022741"/>
    </source>
</evidence>
<keyword evidence="12" id="KW-0418">Kinase</keyword>
<evidence type="ECO:0000256" key="13">
    <source>
        <dbReference type="ARBA" id="ARBA00022840"/>
    </source>
</evidence>
<dbReference type="Pfam" id="PF09202">
    <property type="entry name" value="Rio2_N"/>
    <property type="match status" value="1"/>
</dbReference>
<dbReference type="InterPro" id="IPR036388">
    <property type="entry name" value="WH-like_DNA-bd_sf"/>
</dbReference>
<feature type="region of interest" description="Disordered" evidence="21">
    <location>
        <begin position="465"/>
        <end position="492"/>
    </location>
</feature>
<gene>
    <name evidence="23" type="ORF">KC01_LOCUS41829</name>
</gene>
<dbReference type="Pfam" id="PF14954">
    <property type="entry name" value="LIX1"/>
    <property type="match status" value="1"/>
</dbReference>
<keyword evidence="10" id="KW-0479">Metal-binding</keyword>
<dbReference type="SUPFAM" id="SSF56112">
    <property type="entry name" value="Protein kinase-like (PK-like)"/>
    <property type="match status" value="1"/>
</dbReference>
<dbReference type="GO" id="GO:0005634">
    <property type="term" value="C:nucleus"/>
    <property type="evidence" value="ECO:0007669"/>
    <property type="project" value="TreeGrafter"/>
</dbReference>
<sequence length="768" mass="88020">MGKLNVVILRYLSRDDFRVLTAVEMGMKNHEIVPVGLLSSIASLRHGGCNKVLRELVKHKLVVYERTKSVQGYRLNYGGYDYLALKTLCARDVIVSVGNQMGVGKESDIYIVASPNEEQYALKLHRLGRTSFRNLKIKRDYHKHRKNMSWLYLSRLSAMKEFAYMKALYDRGFPVPKPIDYNRHAVVMELINGFPLCQVHELQDPPALYNEFMELIVKLANHGLIHGDFNEFNLMLDDQDHITMIDFPQMVSTSHANAEWYFDRDVKCIRAFFAKRYNYESELYPTFQDIRRSCSLDVEVSASGFTKEMEQDSDWLHPAGPEDEEDDEDDEETIDEEEISENEPKAPIDLEEFKHALLELEGLKNGDTTDETLCVREEKDSSAKNHSTETEVIEDEAVEAPDECPELPHLSTSNKDFKPFRDPESLLHIAEHRRQRTNSENTLGSIGGCSTIPHEVVRQKVRRQLSKHQKEAQRRRLQKGEANLVTKSRRDTQNTIKSSLEVNVVAMLHNFWERKSPTKSSTSESVGDQSRTESLLLYESVPGSPCACYVTLPGGSCFGNYKICSTQAEARRDAARVALMNSLVNELPCRQITSQFITESLQQATSDSSMSIEDARNSHTSLGTYSLLLHSYIGKSMLEFQEMMTIFQLLHWNGTLKALRERKFSRQSVISFYSQRGFDECTRSSMALDWLSREKRTPGRIGDESHLAQMELVLARQRGQELRFYKEKMDILSLALSQAYGVQQELTRQQNSTLQLVNNSPYKYQANS</sequence>
<evidence type="ECO:0000256" key="1">
    <source>
        <dbReference type="ARBA" id="ARBA00001946"/>
    </source>
</evidence>
<dbReference type="InterPro" id="IPR000687">
    <property type="entry name" value="RIO_kinase"/>
</dbReference>
<proteinExistence type="inferred from homology"/>
<dbReference type="CDD" id="cd05144">
    <property type="entry name" value="RIO2_C"/>
    <property type="match status" value="1"/>
</dbReference>